<feature type="compositionally biased region" description="Polar residues" evidence="2">
    <location>
        <begin position="1"/>
        <end position="11"/>
    </location>
</feature>
<sequence length="220" mass="23215">MADYNNENQNESAERFSDPAQQQPDQIDEGNRETSDFQSGGGGPVTDHTNFGAPQRDSSEGVGIPKNYEGGEQGEYNTGNGQQQQTDSADGDVPPAQEEQKYQDASATGYDDKSAVGDTDGTGTFDQPTADQTQLGTDATPNGSYAAGTQPPAGETAAPPPPAETPKKESFVTKLKEKLPGHHKSTDDQTTAATADEDETTGDTPPKQGLVSKIKEKIHI</sequence>
<organism evidence="3 4">
    <name type="scientific">Sphagnum jensenii</name>
    <dbReference type="NCBI Taxonomy" id="128206"/>
    <lineage>
        <taxon>Eukaryota</taxon>
        <taxon>Viridiplantae</taxon>
        <taxon>Streptophyta</taxon>
        <taxon>Embryophyta</taxon>
        <taxon>Bryophyta</taxon>
        <taxon>Sphagnophytina</taxon>
        <taxon>Sphagnopsida</taxon>
        <taxon>Sphagnales</taxon>
        <taxon>Sphagnaceae</taxon>
        <taxon>Sphagnum</taxon>
    </lineage>
</organism>
<feature type="region of interest" description="Disordered" evidence="2">
    <location>
        <begin position="1"/>
        <end position="220"/>
    </location>
</feature>
<proteinExistence type="inferred from homology"/>
<name>A0ABP1AKX5_9BRYO</name>
<evidence type="ECO:0000256" key="2">
    <source>
        <dbReference type="SAM" id="MobiDB-lite"/>
    </source>
</evidence>
<dbReference type="Proteomes" id="UP001497522">
    <property type="component" value="Chromosome 13"/>
</dbReference>
<protein>
    <recommendedName>
        <fullName evidence="5">Dehydrin</fullName>
    </recommendedName>
</protein>
<feature type="compositionally biased region" description="Basic and acidic residues" evidence="2">
    <location>
        <begin position="165"/>
        <end position="187"/>
    </location>
</feature>
<keyword evidence="4" id="KW-1185">Reference proteome</keyword>
<dbReference type="EMBL" id="OZ023714">
    <property type="protein sequence ID" value="CAK9863176.1"/>
    <property type="molecule type" value="Genomic_DNA"/>
</dbReference>
<evidence type="ECO:0008006" key="5">
    <source>
        <dbReference type="Google" id="ProtNLM"/>
    </source>
</evidence>
<dbReference type="PANTHER" id="PTHR33346:SF42">
    <property type="entry name" value="DEHYDRIN XERO 1"/>
    <property type="match status" value="1"/>
</dbReference>
<reference evidence="3" key="1">
    <citation type="submission" date="2024-03" db="EMBL/GenBank/DDBJ databases">
        <authorList>
            <consortium name="ELIXIR-Norway"/>
            <consortium name="Elixir Norway"/>
        </authorList>
    </citation>
    <scope>NUCLEOTIDE SEQUENCE</scope>
</reference>
<feature type="compositionally biased region" description="Polar residues" evidence="2">
    <location>
        <begin position="75"/>
        <end position="88"/>
    </location>
</feature>
<dbReference type="InterPro" id="IPR030513">
    <property type="entry name" value="Dehydrin_CS"/>
</dbReference>
<dbReference type="InterPro" id="IPR000167">
    <property type="entry name" value="Dehydrin"/>
</dbReference>
<evidence type="ECO:0000256" key="1">
    <source>
        <dbReference type="ARBA" id="ARBA00008403"/>
    </source>
</evidence>
<gene>
    <name evidence="3" type="ORF">CSSPJE1EN2_LOCUS6171</name>
</gene>
<dbReference type="PANTHER" id="PTHR33346">
    <property type="entry name" value="DEHYDRIN XERO 2-RELATED"/>
    <property type="match status" value="1"/>
</dbReference>
<feature type="compositionally biased region" description="Polar residues" evidence="2">
    <location>
        <begin position="121"/>
        <end position="143"/>
    </location>
</feature>
<feature type="compositionally biased region" description="Low complexity" evidence="2">
    <location>
        <begin position="146"/>
        <end position="157"/>
    </location>
</feature>
<evidence type="ECO:0000313" key="4">
    <source>
        <dbReference type="Proteomes" id="UP001497522"/>
    </source>
</evidence>
<comment type="similarity">
    <text evidence="1">Belongs to the plant dehydrin family.</text>
</comment>
<accession>A0ABP1AKX5</accession>
<dbReference type="PROSITE" id="PS00823">
    <property type="entry name" value="DEHYDRIN_2"/>
    <property type="match status" value="1"/>
</dbReference>
<evidence type="ECO:0000313" key="3">
    <source>
        <dbReference type="EMBL" id="CAK9863176.1"/>
    </source>
</evidence>